<evidence type="ECO:0000256" key="1">
    <source>
        <dbReference type="SAM" id="MobiDB-lite"/>
    </source>
</evidence>
<sequence>MSNLDQRDKVGSIDTSPRPTSLSQSYASTAKIGHSNSKSKVETTIKTAEKPKNPDNKPEDRFFLRLPQDSSLRPYSGYALQNYIKSRLESEKNCFPRFYSQKQDLLFALVKEIHTLKKITTSNICGNSVTEKVTPWKSYQISIIPRSFSTINGDFQHCLGPVTPDSICYEETLVTSVLTFKCKVYLS</sequence>
<keyword evidence="2" id="KW-0695">RNA-directed DNA polymerase</keyword>
<evidence type="ECO:0000313" key="2">
    <source>
        <dbReference type="EMBL" id="RKF84215.1"/>
    </source>
</evidence>
<proteinExistence type="predicted"/>
<dbReference type="Proteomes" id="UP000285326">
    <property type="component" value="Unassembled WGS sequence"/>
</dbReference>
<dbReference type="EMBL" id="MCBS01013760">
    <property type="protein sequence ID" value="RKF84215.1"/>
    <property type="molecule type" value="Genomic_DNA"/>
</dbReference>
<feature type="compositionally biased region" description="Basic and acidic residues" evidence="1">
    <location>
        <begin position="39"/>
        <end position="61"/>
    </location>
</feature>
<protein>
    <submittedName>
        <fullName evidence="2">Reverse transcriptase</fullName>
    </submittedName>
</protein>
<feature type="compositionally biased region" description="Basic and acidic residues" evidence="1">
    <location>
        <begin position="1"/>
        <end position="11"/>
    </location>
</feature>
<evidence type="ECO:0000313" key="3">
    <source>
        <dbReference type="Proteomes" id="UP000285326"/>
    </source>
</evidence>
<organism evidence="2 3">
    <name type="scientific">Golovinomyces cichoracearum</name>
    <dbReference type="NCBI Taxonomy" id="62708"/>
    <lineage>
        <taxon>Eukaryota</taxon>
        <taxon>Fungi</taxon>
        <taxon>Dikarya</taxon>
        <taxon>Ascomycota</taxon>
        <taxon>Pezizomycotina</taxon>
        <taxon>Leotiomycetes</taxon>
        <taxon>Erysiphales</taxon>
        <taxon>Erysiphaceae</taxon>
        <taxon>Golovinomyces</taxon>
    </lineage>
</organism>
<feature type="region of interest" description="Disordered" evidence="1">
    <location>
        <begin position="1"/>
        <end position="61"/>
    </location>
</feature>
<gene>
    <name evidence="2" type="ORF">GcM1_137003</name>
</gene>
<dbReference type="AlphaFoldDB" id="A0A420JBL2"/>
<keyword evidence="2" id="KW-0808">Transferase</keyword>
<dbReference type="GO" id="GO:0003964">
    <property type="term" value="F:RNA-directed DNA polymerase activity"/>
    <property type="evidence" value="ECO:0007669"/>
    <property type="project" value="UniProtKB-KW"/>
</dbReference>
<accession>A0A420JBL2</accession>
<comment type="caution">
    <text evidence="2">The sequence shown here is derived from an EMBL/GenBank/DDBJ whole genome shotgun (WGS) entry which is preliminary data.</text>
</comment>
<name>A0A420JBL2_9PEZI</name>
<feature type="compositionally biased region" description="Polar residues" evidence="1">
    <location>
        <begin position="13"/>
        <end position="38"/>
    </location>
</feature>
<keyword evidence="2" id="KW-0548">Nucleotidyltransferase</keyword>
<reference evidence="2 3" key="1">
    <citation type="journal article" date="2018" name="BMC Genomics">
        <title>Comparative genome analyses reveal sequence features reflecting distinct modes of host-adaptation between dicot and monocot powdery mildew.</title>
        <authorList>
            <person name="Wu Y."/>
            <person name="Ma X."/>
            <person name="Pan Z."/>
            <person name="Kale S.D."/>
            <person name="Song Y."/>
            <person name="King H."/>
            <person name="Zhang Q."/>
            <person name="Presley C."/>
            <person name="Deng X."/>
            <person name="Wei C.I."/>
            <person name="Xiao S."/>
        </authorList>
    </citation>
    <scope>NUCLEOTIDE SEQUENCE [LARGE SCALE GENOMIC DNA]</scope>
    <source>
        <strain evidence="2">UMSG1</strain>
    </source>
</reference>